<dbReference type="EMBL" id="CSTE01000001">
    <property type="protein sequence ID" value="CQR48845.1"/>
    <property type="molecule type" value="Genomic_DNA"/>
</dbReference>
<dbReference type="PANTHER" id="PTHR38137:SF2">
    <property type="entry name" value="PRC-BARREL DOMAIN-CONTAINING PROTEIN"/>
    <property type="match status" value="1"/>
</dbReference>
<dbReference type="SUPFAM" id="SSF50346">
    <property type="entry name" value="PRC-barrel domain"/>
    <property type="match status" value="1"/>
</dbReference>
<dbReference type="InterPro" id="IPR011033">
    <property type="entry name" value="PRC_barrel-like_sf"/>
</dbReference>
<dbReference type="OrthoDB" id="85079at2157"/>
<evidence type="ECO:0000313" key="2">
    <source>
        <dbReference type="EMBL" id="CQR48845.1"/>
    </source>
</evidence>
<proteinExistence type="predicted"/>
<dbReference type="Pfam" id="PF05239">
    <property type="entry name" value="PRC"/>
    <property type="match status" value="1"/>
</dbReference>
<dbReference type="Gene3D" id="2.30.30.240">
    <property type="entry name" value="PRC-barrel domain"/>
    <property type="match status" value="1"/>
</dbReference>
<reference evidence="3" key="1">
    <citation type="submission" date="2015-03" db="EMBL/GenBank/DDBJ databases">
        <authorList>
            <person name="Urmite Genomes"/>
        </authorList>
    </citation>
    <scope>NUCLEOTIDE SEQUENCE [LARGE SCALE GENOMIC DNA]</scope>
    <source>
        <strain evidence="3">Arc-Hr</strain>
    </source>
</reference>
<gene>
    <name evidence="2" type="ORF">BN996_00294</name>
</gene>
<feature type="domain" description="PRC-barrel" evidence="1">
    <location>
        <begin position="4"/>
        <end position="80"/>
    </location>
</feature>
<accession>A0A0D6JMM0</accession>
<dbReference type="PANTHER" id="PTHR38137">
    <property type="entry name" value="PRC-BARREL DOMAIN PROTEIN"/>
    <property type="match status" value="1"/>
</dbReference>
<evidence type="ECO:0000313" key="3">
    <source>
        <dbReference type="Proteomes" id="UP000198902"/>
    </source>
</evidence>
<sequence>MADILAENLSGKAVMGSDGTELGMLYNITMDLKSGELHDLLVQPNEQISPGRVSFDRDDRGRFRVPVNRVQAVKDYIVVQR</sequence>
<keyword evidence="3" id="KW-1185">Reference proteome</keyword>
<dbReference type="Proteomes" id="UP000198902">
    <property type="component" value="Unassembled WGS sequence"/>
</dbReference>
<organism evidence="2 3">
    <name type="scientific">Haloferax massiliensis</name>
    <dbReference type="NCBI Taxonomy" id="1476858"/>
    <lineage>
        <taxon>Archaea</taxon>
        <taxon>Methanobacteriati</taxon>
        <taxon>Methanobacteriota</taxon>
        <taxon>Stenosarchaea group</taxon>
        <taxon>Halobacteria</taxon>
        <taxon>Halobacteriales</taxon>
        <taxon>Haloferacaceae</taxon>
        <taxon>Haloferax</taxon>
    </lineage>
</organism>
<dbReference type="AlphaFoldDB" id="A0A0D6JMM0"/>
<dbReference type="RefSeq" id="WP_089776856.1">
    <property type="nucleotide sequence ID" value="NZ_CABLRR010000001.1"/>
</dbReference>
<dbReference type="InterPro" id="IPR027275">
    <property type="entry name" value="PRC-brl_dom"/>
</dbReference>
<name>A0A0D6JMM0_9EURY</name>
<protein>
    <submittedName>
        <fullName evidence="2">PRC-barrel domain protein</fullName>
    </submittedName>
</protein>
<evidence type="ECO:0000259" key="1">
    <source>
        <dbReference type="Pfam" id="PF05239"/>
    </source>
</evidence>